<comment type="caution">
    <text evidence="1">The sequence shown here is derived from an EMBL/GenBank/DDBJ whole genome shotgun (WGS) entry which is preliminary data.</text>
</comment>
<proteinExistence type="predicted"/>
<sequence>MKKGNIDSFNGLINQAFMNHPVPVGMGSGPQGVISFCNDVFTSGHPGIILTIHEQVLEGYMVTTGT</sequence>
<protein>
    <submittedName>
        <fullName evidence="1">Uncharacterized protein</fullName>
    </submittedName>
</protein>
<dbReference type="RefSeq" id="WP_146269719.1">
    <property type="nucleotide sequence ID" value="NZ_VOEI01000002.1"/>
</dbReference>
<evidence type="ECO:0000313" key="1">
    <source>
        <dbReference type="EMBL" id="TWR26714.1"/>
    </source>
</evidence>
<keyword evidence="2" id="KW-1185">Reference proteome</keyword>
<reference evidence="1 2" key="1">
    <citation type="submission" date="2019-07" db="EMBL/GenBank/DDBJ databases">
        <authorList>
            <person name="Kim J."/>
        </authorList>
    </citation>
    <scope>NUCLEOTIDE SEQUENCE [LARGE SCALE GENOMIC DNA]</scope>
    <source>
        <strain evidence="1 2">MJ1a</strain>
    </source>
</reference>
<gene>
    <name evidence="1" type="ORF">FPZ42_06670</name>
</gene>
<accession>A0A563U5X5</accession>
<dbReference type="OrthoDB" id="7876517at2"/>
<dbReference type="AlphaFoldDB" id="A0A563U5X5"/>
<dbReference type="Proteomes" id="UP000318010">
    <property type="component" value="Unassembled WGS sequence"/>
</dbReference>
<evidence type="ECO:0000313" key="2">
    <source>
        <dbReference type="Proteomes" id="UP000318010"/>
    </source>
</evidence>
<organism evidence="1 2">
    <name type="scientific">Mucilaginibacter achroorhodeus</name>
    <dbReference type="NCBI Taxonomy" id="2599294"/>
    <lineage>
        <taxon>Bacteria</taxon>
        <taxon>Pseudomonadati</taxon>
        <taxon>Bacteroidota</taxon>
        <taxon>Sphingobacteriia</taxon>
        <taxon>Sphingobacteriales</taxon>
        <taxon>Sphingobacteriaceae</taxon>
        <taxon>Mucilaginibacter</taxon>
    </lineage>
</organism>
<name>A0A563U5X5_9SPHI</name>
<dbReference type="EMBL" id="VOEI01000002">
    <property type="protein sequence ID" value="TWR26714.1"/>
    <property type="molecule type" value="Genomic_DNA"/>
</dbReference>